<dbReference type="KEGG" id="lgi:LOTGIDRAFT_113326"/>
<keyword evidence="4" id="KW-0769">Symport</keyword>
<dbReference type="AlphaFoldDB" id="V4AQI1"/>
<reference evidence="9 10" key="1">
    <citation type="journal article" date="2013" name="Nature">
        <title>Insights into bilaterian evolution from three spiralian genomes.</title>
        <authorList>
            <person name="Simakov O."/>
            <person name="Marletaz F."/>
            <person name="Cho S.J."/>
            <person name="Edsinger-Gonzales E."/>
            <person name="Havlak P."/>
            <person name="Hellsten U."/>
            <person name="Kuo D.H."/>
            <person name="Larsson T."/>
            <person name="Lv J."/>
            <person name="Arendt D."/>
            <person name="Savage R."/>
            <person name="Osoegawa K."/>
            <person name="de Jong P."/>
            <person name="Grimwood J."/>
            <person name="Chapman J.A."/>
            <person name="Shapiro H."/>
            <person name="Aerts A."/>
            <person name="Otillar R.P."/>
            <person name="Terry A.Y."/>
            <person name="Boore J.L."/>
            <person name="Grigoriev I.V."/>
            <person name="Lindberg D.R."/>
            <person name="Seaver E.C."/>
            <person name="Weisblat D.A."/>
            <person name="Putnam N.H."/>
            <person name="Rokhsar D.S."/>
        </authorList>
    </citation>
    <scope>NUCLEOTIDE SEQUENCE [LARGE SCALE GENOMIC DNA]</scope>
</reference>
<dbReference type="OMA" id="RTWHTTV"/>
<feature type="transmembrane region" description="Helical" evidence="7">
    <location>
        <begin position="331"/>
        <end position="348"/>
    </location>
</feature>
<dbReference type="PANTHER" id="PTHR11662">
    <property type="entry name" value="SOLUTE CARRIER FAMILY 17"/>
    <property type="match status" value="1"/>
</dbReference>
<feature type="transmembrane region" description="Helical" evidence="7">
    <location>
        <begin position="354"/>
        <end position="374"/>
    </location>
</feature>
<evidence type="ECO:0000256" key="3">
    <source>
        <dbReference type="ARBA" id="ARBA00022692"/>
    </source>
</evidence>
<organism evidence="9 10">
    <name type="scientific">Lottia gigantea</name>
    <name type="common">Giant owl limpet</name>
    <dbReference type="NCBI Taxonomy" id="225164"/>
    <lineage>
        <taxon>Eukaryota</taxon>
        <taxon>Metazoa</taxon>
        <taxon>Spiralia</taxon>
        <taxon>Lophotrochozoa</taxon>
        <taxon>Mollusca</taxon>
        <taxon>Gastropoda</taxon>
        <taxon>Patellogastropoda</taxon>
        <taxon>Lottioidea</taxon>
        <taxon>Lottiidae</taxon>
        <taxon>Lottia</taxon>
    </lineage>
</organism>
<keyword evidence="2" id="KW-0813">Transport</keyword>
<evidence type="ECO:0000256" key="1">
    <source>
        <dbReference type="ARBA" id="ARBA00004141"/>
    </source>
</evidence>
<feature type="domain" description="Major facilitator superfamily (MFS) profile" evidence="8">
    <location>
        <begin position="1"/>
        <end position="444"/>
    </location>
</feature>
<protein>
    <recommendedName>
        <fullName evidence="8">Major facilitator superfamily (MFS) profile domain-containing protein</fullName>
    </recommendedName>
</protein>
<dbReference type="Proteomes" id="UP000030746">
    <property type="component" value="Unassembled WGS sequence"/>
</dbReference>
<sequence>MVFFGCAVHFGIRTNLSVAIVCMVNSTGLNSTTDLINNHTRHSFPLSESGNLDWSSNEQTGLLSSFFYGYIILQLPGGWIASKFGAKRLVGAMMTLAGLITITMPLVAKKGIIYMYISRFLVGLFGGAIYPSLFCLFGRWAPPLERTKLIALASSGCAAGVIITMTGSGLLCDYGFAGGWPSIFYLTGIFAIFWSVVWMLVVSDTPCTSKNITEEERKYIVDSLPITTVTVLISKKVPNTDIPWLSILTSPATWACAIGNFCTDWVDYTLLTCLPLFMKDVLKYDIKSNGVYSTLPPLTSFIMALISSYLADTLRSKQLCNTINTRKAFQCTGKILLGFLIGTGYISIQERYLAVVFLSLSTAALACSSAGYIANIVDFAPRYSGIICGICNFVGTIPGMVAPIVAGALTPNKSQEEWRHVFYLGALVCVVGAVLYAILARASVQSWAISQLEITVPLPSDNIQSDSEFHSPINHYI</sequence>
<dbReference type="OrthoDB" id="2985014at2759"/>
<dbReference type="STRING" id="225164.V4AQI1"/>
<dbReference type="PROSITE" id="PS50850">
    <property type="entry name" value="MFS"/>
    <property type="match status" value="1"/>
</dbReference>
<feature type="transmembrane region" description="Helical" evidence="7">
    <location>
        <begin position="421"/>
        <end position="439"/>
    </location>
</feature>
<dbReference type="CTD" id="20230944"/>
<evidence type="ECO:0000256" key="7">
    <source>
        <dbReference type="SAM" id="Phobius"/>
    </source>
</evidence>
<accession>V4AQI1</accession>
<proteinExistence type="predicted"/>
<dbReference type="PANTHER" id="PTHR11662:SF399">
    <property type="entry name" value="FI19708P1-RELATED"/>
    <property type="match status" value="1"/>
</dbReference>
<feature type="transmembrane region" description="Helical" evidence="7">
    <location>
        <begin position="386"/>
        <end position="409"/>
    </location>
</feature>
<evidence type="ECO:0000256" key="6">
    <source>
        <dbReference type="ARBA" id="ARBA00023136"/>
    </source>
</evidence>
<dbReference type="EMBL" id="KB201037">
    <property type="protein sequence ID" value="ESO99487.1"/>
    <property type="molecule type" value="Genomic_DNA"/>
</dbReference>
<dbReference type="RefSeq" id="XP_009049974.1">
    <property type="nucleotide sequence ID" value="XM_009051726.1"/>
</dbReference>
<dbReference type="InterPro" id="IPR036259">
    <property type="entry name" value="MFS_trans_sf"/>
</dbReference>
<evidence type="ECO:0000256" key="2">
    <source>
        <dbReference type="ARBA" id="ARBA00022448"/>
    </source>
</evidence>
<keyword evidence="3 7" id="KW-0812">Transmembrane</keyword>
<feature type="transmembrane region" description="Helical" evidence="7">
    <location>
        <begin position="62"/>
        <end position="82"/>
    </location>
</feature>
<dbReference type="GO" id="GO:0016020">
    <property type="term" value="C:membrane"/>
    <property type="evidence" value="ECO:0007669"/>
    <property type="project" value="UniProtKB-SubCell"/>
</dbReference>
<dbReference type="FunFam" id="1.20.1250.20:FF:000423">
    <property type="entry name" value="Putative inorganic phosphate cotransporter-like Protein"/>
    <property type="match status" value="1"/>
</dbReference>
<evidence type="ECO:0000313" key="10">
    <source>
        <dbReference type="Proteomes" id="UP000030746"/>
    </source>
</evidence>
<evidence type="ECO:0000256" key="5">
    <source>
        <dbReference type="ARBA" id="ARBA00022989"/>
    </source>
</evidence>
<dbReference type="Gene3D" id="1.20.1250.20">
    <property type="entry name" value="MFS general substrate transporter like domains"/>
    <property type="match status" value="2"/>
</dbReference>
<feature type="transmembrane region" description="Helical" evidence="7">
    <location>
        <begin position="149"/>
        <end position="171"/>
    </location>
</feature>
<dbReference type="CDD" id="cd17318">
    <property type="entry name" value="MFS_SLC17"/>
    <property type="match status" value="1"/>
</dbReference>
<comment type="subcellular location">
    <subcellularLocation>
        <location evidence="1">Membrane</location>
        <topology evidence="1">Multi-pass membrane protein</topology>
    </subcellularLocation>
</comment>
<evidence type="ECO:0000259" key="8">
    <source>
        <dbReference type="PROSITE" id="PS50850"/>
    </source>
</evidence>
<keyword evidence="10" id="KW-1185">Reference proteome</keyword>
<dbReference type="GeneID" id="20230944"/>
<name>V4AQI1_LOTGI</name>
<feature type="transmembrane region" description="Helical" evidence="7">
    <location>
        <begin position="183"/>
        <end position="202"/>
    </location>
</feature>
<keyword evidence="5 7" id="KW-1133">Transmembrane helix</keyword>
<evidence type="ECO:0000256" key="4">
    <source>
        <dbReference type="ARBA" id="ARBA00022847"/>
    </source>
</evidence>
<dbReference type="HOGENOM" id="CLU_001265_5_0_1"/>
<dbReference type="SUPFAM" id="SSF103473">
    <property type="entry name" value="MFS general substrate transporter"/>
    <property type="match status" value="1"/>
</dbReference>
<keyword evidence="6 7" id="KW-0472">Membrane</keyword>
<dbReference type="GO" id="GO:0015293">
    <property type="term" value="F:symporter activity"/>
    <property type="evidence" value="ECO:0007669"/>
    <property type="project" value="UniProtKB-KW"/>
</dbReference>
<evidence type="ECO:0000313" key="9">
    <source>
        <dbReference type="EMBL" id="ESO99487.1"/>
    </source>
</evidence>
<feature type="transmembrane region" description="Helical" evidence="7">
    <location>
        <begin position="113"/>
        <end position="137"/>
    </location>
</feature>
<gene>
    <name evidence="9" type="ORF">LOTGIDRAFT_113326</name>
</gene>
<dbReference type="InterPro" id="IPR020846">
    <property type="entry name" value="MFS_dom"/>
</dbReference>
<dbReference type="FunFam" id="1.20.1250.20:FF:000003">
    <property type="entry name" value="Solute carrier family 17 member 3"/>
    <property type="match status" value="1"/>
</dbReference>
<dbReference type="InterPro" id="IPR050382">
    <property type="entry name" value="MFS_Na/Anion_cotransporter"/>
</dbReference>
<feature type="transmembrane region" description="Helical" evidence="7">
    <location>
        <begin position="89"/>
        <end position="107"/>
    </location>
</feature>
<dbReference type="GO" id="GO:0006820">
    <property type="term" value="P:monoatomic anion transport"/>
    <property type="evidence" value="ECO:0007669"/>
    <property type="project" value="TreeGrafter"/>
</dbReference>
<dbReference type="InterPro" id="IPR011701">
    <property type="entry name" value="MFS"/>
</dbReference>
<dbReference type="Pfam" id="PF07690">
    <property type="entry name" value="MFS_1"/>
    <property type="match status" value="1"/>
</dbReference>